<evidence type="ECO:0000256" key="5">
    <source>
        <dbReference type="ARBA" id="ARBA00023004"/>
    </source>
</evidence>
<feature type="domain" description="Aminotransferase class V" evidence="8">
    <location>
        <begin position="7"/>
        <end position="371"/>
    </location>
</feature>
<sequence>MNLPLLYCDHSASTPPHPDVIRTITEVMEQVYANPSSIHQAGGQAEQLIRRAREVVARALNVHASEVIFTSGATESNNLAVFGTARAHAIDGKPRHMIVSEVEHASVYECYKQLGREGMDITYIPVDKNGCVQPEQIEAAIRPHTIMVSVMHVNNETGSLQPLAEIGSVLSRYPKVSFHVDGVQGLGKVPVDIRQWGIDLYSLSGHKIGGPKGSGILIRRREVPLKPLLYGGKQEHGFRPGTENVPGIVGLAKAIRLAAEGQPSNYEKLVSLRERALKQLRTLKPLVNNSPDIPLAAPHIINISFPGMKSEVVVHALEERGIIVSTQSACSSKMHKPSRVLLAMTQDTSRASSGIRISLDASCSERDIARLTEAFTEVTEQLRPLMKR</sequence>
<dbReference type="Pfam" id="PF00266">
    <property type="entry name" value="Aminotran_5"/>
    <property type="match status" value="1"/>
</dbReference>
<evidence type="ECO:0000256" key="3">
    <source>
        <dbReference type="ARBA" id="ARBA00022723"/>
    </source>
</evidence>
<evidence type="ECO:0000259" key="8">
    <source>
        <dbReference type="Pfam" id="PF00266"/>
    </source>
</evidence>
<keyword evidence="10" id="KW-1185">Reference proteome</keyword>
<dbReference type="InterPro" id="IPR016454">
    <property type="entry name" value="Cysteine_dSase"/>
</dbReference>
<protein>
    <submittedName>
        <fullName evidence="9">Cysteine desulfurase</fullName>
    </submittedName>
</protein>
<dbReference type="Gene3D" id="3.90.1150.10">
    <property type="entry name" value="Aspartate Aminotransferase, domain 1"/>
    <property type="match status" value="1"/>
</dbReference>
<dbReference type="InterPro" id="IPR015422">
    <property type="entry name" value="PyrdxlP-dep_Trfase_small"/>
</dbReference>
<dbReference type="InterPro" id="IPR020578">
    <property type="entry name" value="Aminotrans_V_PyrdxlP_BS"/>
</dbReference>
<dbReference type="PIRSF" id="PIRSF005572">
    <property type="entry name" value="NifS"/>
    <property type="match status" value="1"/>
</dbReference>
<dbReference type="Proteomes" id="UP001199916">
    <property type="component" value="Unassembled WGS sequence"/>
</dbReference>
<dbReference type="RefSeq" id="WP_233695322.1">
    <property type="nucleotide sequence ID" value="NZ_JAJNBZ010000001.1"/>
</dbReference>
<evidence type="ECO:0000256" key="6">
    <source>
        <dbReference type="ARBA" id="ARBA00023014"/>
    </source>
</evidence>
<gene>
    <name evidence="9" type="ORF">LQV63_00535</name>
</gene>
<keyword evidence="4" id="KW-0663">Pyridoxal phosphate</keyword>
<evidence type="ECO:0000256" key="2">
    <source>
        <dbReference type="ARBA" id="ARBA00006490"/>
    </source>
</evidence>
<name>A0ABS8YBV5_9BACL</name>
<evidence type="ECO:0000256" key="4">
    <source>
        <dbReference type="ARBA" id="ARBA00022898"/>
    </source>
</evidence>
<dbReference type="InterPro" id="IPR000192">
    <property type="entry name" value="Aminotrans_V_dom"/>
</dbReference>
<comment type="similarity">
    <text evidence="2">Belongs to the class-V pyridoxal-phosphate-dependent aminotransferase family. NifS/IscS subfamily.</text>
</comment>
<accession>A0ABS8YBV5</accession>
<keyword evidence="5" id="KW-0408">Iron</keyword>
<evidence type="ECO:0000313" key="9">
    <source>
        <dbReference type="EMBL" id="MCE5167805.1"/>
    </source>
</evidence>
<dbReference type="SUPFAM" id="SSF53383">
    <property type="entry name" value="PLP-dependent transferases"/>
    <property type="match status" value="1"/>
</dbReference>
<dbReference type="Gene3D" id="3.40.640.10">
    <property type="entry name" value="Type I PLP-dependent aspartate aminotransferase-like (Major domain)"/>
    <property type="match status" value="1"/>
</dbReference>
<dbReference type="PANTHER" id="PTHR11601">
    <property type="entry name" value="CYSTEINE DESULFURYLASE FAMILY MEMBER"/>
    <property type="match status" value="1"/>
</dbReference>
<organism evidence="9 10">
    <name type="scientific">Paenibacillus profundus</name>
    <dbReference type="NCBI Taxonomy" id="1173085"/>
    <lineage>
        <taxon>Bacteria</taxon>
        <taxon>Bacillati</taxon>
        <taxon>Bacillota</taxon>
        <taxon>Bacilli</taxon>
        <taxon>Bacillales</taxon>
        <taxon>Paenibacillaceae</taxon>
        <taxon>Paenibacillus</taxon>
    </lineage>
</organism>
<reference evidence="9 10" key="1">
    <citation type="submission" date="2021-11" db="EMBL/GenBank/DDBJ databases">
        <title>Draft genome sequence of Paenibacillus profundus YoMME, a new Gram-positive bacteria with exoelectrogenic properties.</title>
        <authorList>
            <person name="Hubenova Y."/>
            <person name="Hubenova E."/>
            <person name="Manasiev Y."/>
            <person name="Peykov S."/>
            <person name="Mitov M."/>
        </authorList>
    </citation>
    <scope>NUCLEOTIDE SEQUENCE [LARGE SCALE GENOMIC DNA]</scope>
    <source>
        <strain evidence="9 10">YoMME</strain>
    </source>
</reference>
<evidence type="ECO:0000256" key="1">
    <source>
        <dbReference type="ARBA" id="ARBA00001933"/>
    </source>
</evidence>
<comment type="caution">
    <text evidence="9">The sequence shown here is derived from an EMBL/GenBank/DDBJ whole genome shotgun (WGS) entry which is preliminary data.</text>
</comment>
<dbReference type="InterPro" id="IPR015421">
    <property type="entry name" value="PyrdxlP-dep_Trfase_major"/>
</dbReference>
<evidence type="ECO:0000313" key="10">
    <source>
        <dbReference type="Proteomes" id="UP001199916"/>
    </source>
</evidence>
<dbReference type="EMBL" id="JAJNBZ010000001">
    <property type="protein sequence ID" value="MCE5167805.1"/>
    <property type="molecule type" value="Genomic_DNA"/>
</dbReference>
<comment type="cofactor">
    <cofactor evidence="1 7">
        <name>pyridoxal 5'-phosphate</name>
        <dbReference type="ChEBI" id="CHEBI:597326"/>
    </cofactor>
</comment>
<keyword evidence="3" id="KW-0479">Metal-binding</keyword>
<dbReference type="Gene3D" id="1.10.260.50">
    <property type="match status" value="1"/>
</dbReference>
<evidence type="ECO:0000256" key="7">
    <source>
        <dbReference type="RuleBase" id="RU004504"/>
    </source>
</evidence>
<dbReference type="PROSITE" id="PS00595">
    <property type="entry name" value="AA_TRANSFER_CLASS_5"/>
    <property type="match status" value="1"/>
</dbReference>
<dbReference type="InterPro" id="IPR015424">
    <property type="entry name" value="PyrdxlP-dep_Trfase"/>
</dbReference>
<proteinExistence type="inferred from homology"/>
<keyword evidence="6" id="KW-0411">Iron-sulfur</keyword>
<dbReference type="PANTHER" id="PTHR11601:SF50">
    <property type="entry name" value="CYSTEINE DESULFURASE ISCS 2-RELATED"/>
    <property type="match status" value="1"/>
</dbReference>